<accession>A0A2V3UU84</accession>
<proteinExistence type="predicted"/>
<organism evidence="1 2">
    <name type="scientific">Chelatococcus asaccharovorans</name>
    <dbReference type="NCBI Taxonomy" id="28210"/>
    <lineage>
        <taxon>Bacteria</taxon>
        <taxon>Pseudomonadati</taxon>
        <taxon>Pseudomonadota</taxon>
        <taxon>Alphaproteobacteria</taxon>
        <taxon>Hyphomicrobiales</taxon>
        <taxon>Chelatococcaceae</taxon>
        <taxon>Chelatococcus</taxon>
    </lineage>
</organism>
<comment type="caution">
    <text evidence="1">The sequence shown here is derived from an EMBL/GenBank/DDBJ whole genome shotgun (WGS) entry which is preliminary data.</text>
</comment>
<evidence type="ECO:0000313" key="1">
    <source>
        <dbReference type="EMBL" id="PXW64268.1"/>
    </source>
</evidence>
<dbReference type="Proteomes" id="UP000248021">
    <property type="component" value="Unassembled WGS sequence"/>
</dbReference>
<dbReference type="RefSeq" id="WP_110372380.1">
    <property type="nucleotide sequence ID" value="NZ_JAHBRY010000001.1"/>
</dbReference>
<sequence length="412" mass="43324">MRFAFAKREITPVAPTALSGFASRAGLATGTLDPLTARLLLVEVAGRRVAILAFDLIGVPEDFRARLASRLPGDIDVVPCATHTHAGPPVLARSMLGDADPAYVERLVETTLDLLREATAALQPGRLAAVKVPVPGIAHNRRLDDGPVDHNADAVGFFTDDGALGALWVNFACHPVVLGPDNLRYSADFPGAARARLEDLLSVPVLYTTGCCGQINTGHKTMDSIRQSGMSKRTPAEAQRIGTLLADTVAPAVRGLKGRPTEALTYGETSQAAAFAPVETSLRVRIAHDASQVLANPAASFGEKAMAEIDRDWLAREHAGATLTVGALRLGDFTAFFLPGEIFVDQALALQARVPGALVVGYAYTNPGYIPPLTAIPDGGYEVDIAWRPYGTPGPFAPGTAEALAEAALALL</sequence>
<reference evidence="1 2" key="1">
    <citation type="submission" date="2018-05" db="EMBL/GenBank/DDBJ databases">
        <title>Genomic Encyclopedia of Type Strains, Phase IV (KMG-IV): sequencing the most valuable type-strain genomes for metagenomic binning, comparative biology and taxonomic classification.</title>
        <authorList>
            <person name="Goeker M."/>
        </authorList>
    </citation>
    <scope>NUCLEOTIDE SEQUENCE [LARGE SCALE GENOMIC DNA]</scope>
    <source>
        <strain evidence="1 2">DSM 6462</strain>
    </source>
</reference>
<keyword evidence="2" id="KW-1185">Reference proteome</keyword>
<protein>
    <recommendedName>
        <fullName evidence="3">Neutral/alkaline ceramidase-like enzyme</fullName>
    </recommendedName>
</protein>
<dbReference type="OrthoDB" id="622550at2"/>
<evidence type="ECO:0008006" key="3">
    <source>
        <dbReference type="Google" id="ProtNLM"/>
    </source>
</evidence>
<dbReference type="EMBL" id="QJJK01000001">
    <property type="protein sequence ID" value="PXW64268.1"/>
    <property type="molecule type" value="Genomic_DNA"/>
</dbReference>
<name>A0A2V3UU84_9HYPH</name>
<evidence type="ECO:0000313" key="2">
    <source>
        <dbReference type="Proteomes" id="UP000248021"/>
    </source>
</evidence>
<dbReference type="AlphaFoldDB" id="A0A2V3UU84"/>
<gene>
    <name evidence="1" type="ORF">C7450_10122</name>
</gene>